<name>A0A212LF83_9HYPH</name>
<dbReference type="EMBL" id="FMJD01000007">
    <property type="protein sequence ID" value="SCM76127.1"/>
    <property type="molecule type" value="Genomic_DNA"/>
</dbReference>
<proteinExistence type="predicted"/>
<gene>
    <name evidence="2" type="ORF">KL86PLE_30575</name>
</gene>
<accession>A0A212LF83</accession>
<evidence type="ECO:0000313" key="2">
    <source>
        <dbReference type="EMBL" id="SCM76127.1"/>
    </source>
</evidence>
<sequence length="34" mass="3717">MALMEATPDDPWEALSKTAVPRGGKQATFREALK</sequence>
<organism evidence="2">
    <name type="scientific">uncultured Pleomorphomonas sp</name>
    <dbReference type="NCBI Taxonomy" id="442121"/>
    <lineage>
        <taxon>Bacteria</taxon>
        <taxon>Pseudomonadati</taxon>
        <taxon>Pseudomonadota</taxon>
        <taxon>Alphaproteobacteria</taxon>
        <taxon>Hyphomicrobiales</taxon>
        <taxon>Pleomorphomonadaceae</taxon>
        <taxon>Pleomorphomonas</taxon>
        <taxon>environmental samples</taxon>
    </lineage>
</organism>
<protein>
    <submittedName>
        <fullName evidence="2">Uncharacterized protein</fullName>
    </submittedName>
</protein>
<evidence type="ECO:0000256" key="1">
    <source>
        <dbReference type="SAM" id="MobiDB-lite"/>
    </source>
</evidence>
<reference evidence="2" key="1">
    <citation type="submission" date="2016-08" db="EMBL/GenBank/DDBJ databases">
        <authorList>
            <person name="Seilhamer J.J."/>
        </authorList>
    </citation>
    <scope>NUCLEOTIDE SEQUENCE</scope>
    <source>
        <strain evidence="2">86</strain>
    </source>
</reference>
<feature type="region of interest" description="Disordered" evidence="1">
    <location>
        <begin position="1"/>
        <end position="34"/>
    </location>
</feature>
<dbReference type="AlphaFoldDB" id="A0A212LF83"/>